<feature type="domain" description="Carrier" evidence="5">
    <location>
        <begin position="697"/>
        <end position="773"/>
    </location>
</feature>
<dbReference type="InterPro" id="IPR045851">
    <property type="entry name" value="AMP-bd_C_sf"/>
</dbReference>
<dbReference type="Gene3D" id="2.30.38.10">
    <property type="entry name" value="Luciferase, Domain 3"/>
    <property type="match status" value="1"/>
</dbReference>
<evidence type="ECO:0000256" key="4">
    <source>
        <dbReference type="ARBA" id="ARBA00029454"/>
    </source>
</evidence>
<evidence type="ECO:0000256" key="2">
    <source>
        <dbReference type="ARBA" id="ARBA00022553"/>
    </source>
</evidence>
<dbReference type="InterPro" id="IPR001242">
    <property type="entry name" value="Condensation_dom"/>
</dbReference>
<dbReference type="GO" id="GO:0031177">
    <property type="term" value="F:phosphopantetheine binding"/>
    <property type="evidence" value="ECO:0007669"/>
    <property type="project" value="TreeGrafter"/>
</dbReference>
<protein>
    <submittedName>
        <fullName evidence="6">Non-ribosomal peptide synthetase</fullName>
    </submittedName>
</protein>
<comment type="similarity">
    <text evidence="4">Belongs to the NRP synthetase family.</text>
</comment>
<dbReference type="GO" id="GO:0016874">
    <property type="term" value="F:ligase activity"/>
    <property type="evidence" value="ECO:0007669"/>
    <property type="project" value="UniProtKB-KW"/>
</dbReference>
<dbReference type="Proteomes" id="UP000053475">
    <property type="component" value="Unassembled WGS sequence"/>
</dbReference>
<dbReference type="SUPFAM" id="SSF47336">
    <property type="entry name" value="ACP-like"/>
    <property type="match status" value="1"/>
</dbReference>
<dbReference type="GO" id="GO:0044550">
    <property type="term" value="P:secondary metabolite biosynthetic process"/>
    <property type="evidence" value="ECO:0007669"/>
    <property type="project" value="TreeGrafter"/>
</dbReference>
<dbReference type="GO" id="GO:0043041">
    <property type="term" value="P:amino acid activation for nonribosomal peptide biosynthetic process"/>
    <property type="evidence" value="ECO:0007669"/>
    <property type="project" value="TreeGrafter"/>
</dbReference>
<dbReference type="SUPFAM" id="SSF56801">
    <property type="entry name" value="Acetyl-CoA synthetase-like"/>
    <property type="match status" value="2"/>
</dbReference>
<proteinExistence type="inferred from homology"/>
<evidence type="ECO:0000313" key="7">
    <source>
        <dbReference type="Proteomes" id="UP000053475"/>
    </source>
</evidence>
<dbReference type="SUPFAM" id="SSF52777">
    <property type="entry name" value="CoA-dependent acyltransferases"/>
    <property type="match status" value="2"/>
</dbReference>
<gene>
    <name evidence="6" type="ORF">HK57_00248</name>
</gene>
<dbReference type="PANTHER" id="PTHR45527">
    <property type="entry name" value="NONRIBOSOMAL PEPTIDE SYNTHETASE"/>
    <property type="match status" value="1"/>
</dbReference>
<sequence>MVGAEYITLPIRLPTQLSAFCSEHGVSLTRMLQLTWGAVLRTDTGSNDISFLWIAEASRVAEGDRDQHIFRINVVQDTPILELLQGDAKSWHHEGIGSKIEICETVLLWSIGPTELSDAMKRFPTLEGRTFITIEMGCGDEALAANLLYSRTSIGDSNAKGMAATTRHVAMAIAERPSATLAELELCREEDLQIIQRWNNVEQVWRDEQKLAVSAWDGEVSYGKLNRLSSALAAHLTSLEVEPDQFVAIRSEKSKWLIVSILGVIKAGGAYVVFEPAYTPPRMRSICDELQITLLVSSESMAATARSISKRVVTLAPDSEFLRSDGSGTAMRSLGSTGKPKGIIVEHGGFANWCIGAVDSIFLNGQSRVLQLASFGFLVGHRDILLTLMYRGCICVSSESDRLSHLETFMMEHHVNWANLTPLNVWSGRPDFNLIYGFGQAECVSFSCVRTNPTVDEDRRNLGRRVGKVVWLVDPLDRNKLVPVGAIGEVIIEGRSIAWGYIDRERTELAFLRETTWLHKVRPSGYKTRMFKTGDLARYNEDGSVRFVCRKDNAVKIHGQRMELDEVEQHVRLCMPTIARTEGIHDITVDIASLNDKFMLTVFLGFNHISTESQEDIIVGPLDQATFYLNKLAARLEGKNIPRHHIPTLLIPMSRIPLNPSGKTDRKRLRQIVTGLTPDEAAKFTGPGEDGNEAVEVVQTEEEISLQKLWSQVLNFDASSIGRNHNFFRRGGSSLTAMKLAALTQESGLVLSFKEIFLHQTLAAQAQLVSDRSKGAKQISYSVETFGLIVGEGEEKLQELFKLCATECSLSTSQIEDIYPTTLMQAGLIALTTLLPGSYISQRALEVKGDGKTIQVVVRGQFDFQILDQEQDQMQEPSMQVGRPLARMIVTRGKQGQPKIQQLNAAHHGKPLPQRPFSPLVDYVLQSSKDAKNHWTTEFSGLEAETFPPLPTSTYSPTATRSEQLKIGLPRAAVRKSNHGFTLANKIQLAWAVAIAQYTASHEVVYGLTVSGRGAPVPGIDKVAGPTIATIPLRMQLRPTVTIQDALRVLQDRLIAMGPFEPYGLQNISRLGDEAERACRSQSLVVIQQSSQQNDEHGIIRSRDPGKTGLTLDTYALKLICTPNSAETSVNLEALPQDFEQLCEWNGPVPWPSPDSIVEMTKKHGVKQPEATAVDAWDGSFSYAELDERSSALAVTLAEHGAGRETFVPLCLEKSRYVAVAILAVAKAGGAFILLDPAHPAQRLRSICEDSGSKIIVCSQTQIDIPGQLGCGRIILVNQLHKQQTAELLDHGTAGSLQAGSIFEHAALATNVTLLGPRFRLDNTARVLQFASHSFDAAVADYVFTLAWGGCVCVPNEAASRDDLTKTMDELNVNWACLTPSVANPLDPKGIPRMRSLVLGGEASKQVDVDRWVKGGHGLMHSYGPSECCIYTTLQTTFSNGSNPSNVGRGVAAACWLVNPNDLEQLAPIGVVGELLIEGPIVARGYIGHRPESENFIPFPKRLRRMRPRVAGKGKLYKTGDLARYSLSNDGSLEIIGRKDQQIKLRGQRIELGEIEYQIAQCLWTTADIVAEIITPSHLKTPILVAFRGTTSWVRQRMQNQVCFQCQTADPGLE</sequence>
<dbReference type="PANTHER" id="PTHR45527:SF16">
    <property type="entry name" value="NONRIBOSOMAL PEPTIDE SYNTHASE ATNA-RELATED"/>
    <property type="match status" value="1"/>
</dbReference>
<dbReference type="Gene3D" id="3.40.50.980">
    <property type="match status" value="3"/>
</dbReference>
<dbReference type="Gene3D" id="3.40.50.12780">
    <property type="entry name" value="N-terminal domain of ligase-like"/>
    <property type="match status" value="1"/>
</dbReference>
<dbReference type="PROSITE" id="PS50075">
    <property type="entry name" value="CARRIER"/>
    <property type="match status" value="1"/>
</dbReference>
<dbReference type="EMBL" id="JOMC01000021">
    <property type="protein sequence ID" value="KIA75936.1"/>
    <property type="molecule type" value="Genomic_DNA"/>
</dbReference>
<accession>A0A0C1BWI1</accession>
<evidence type="ECO:0000259" key="5">
    <source>
        <dbReference type="PROSITE" id="PS50075"/>
    </source>
</evidence>
<dbReference type="Gene3D" id="3.30.559.30">
    <property type="entry name" value="Nonribosomal peptide synthetase, condensation domain"/>
    <property type="match status" value="2"/>
</dbReference>
<evidence type="ECO:0000256" key="3">
    <source>
        <dbReference type="ARBA" id="ARBA00022598"/>
    </source>
</evidence>
<dbReference type="Pfam" id="PF00501">
    <property type="entry name" value="AMP-binding"/>
    <property type="match status" value="3"/>
</dbReference>
<dbReference type="Gene3D" id="1.10.1200.10">
    <property type="entry name" value="ACP-like"/>
    <property type="match status" value="1"/>
</dbReference>
<reference evidence="6 7" key="1">
    <citation type="submission" date="2014-11" db="EMBL/GenBank/DDBJ databases">
        <title>Genomics derived discovery of secondary metabolites biosynthetic gene clusters in Aspergillus ustus.</title>
        <authorList>
            <person name="Pi B."/>
            <person name="Dai F."/>
            <person name="Song X."/>
            <person name="Zhu C."/>
            <person name="Li H."/>
            <person name="Yu D."/>
        </authorList>
    </citation>
    <scope>NUCLEOTIDE SEQUENCE [LARGE SCALE GENOMIC DNA]</scope>
    <source>
        <strain evidence="6 7">3.3904</strain>
    </source>
</reference>
<evidence type="ECO:0000256" key="1">
    <source>
        <dbReference type="ARBA" id="ARBA00022450"/>
    </source>
</evidence>
<dbReference type="FunFam" id="3.30.300.30:FF:000015">
    <property type="entry name" value="Nonribosomal peptide synthase SidD"/>
    <property type="match status" value="1"/>
</dbReference>
<comment type="caution">
    <text evidence="6">The sequence shown here is derived from an EMBL/GenBank/DDBJ whole genome shotgun (WGS) entry which is preliminary data.</text>
</comment>
<keyword evidence="7" id="KW-1185">Reference proteome</keyword>
<dbReference type="Pfam" id="PF00550">
    <property type="entry name" value="PP-binding"/>
    <property type="match status" value="1"/>
</dbReference>
<dbReference type="InterPro" id="IPR009081">
    <property type="entry name" value="PP-bd_ACP"/>
</dbReference>
<keyword evidence="3" id="KW-0436">Ligase</keyword>
<organism evidence="6 7">
    <name type="scientific">Aspergillus ustus</name>
    <dbReference type="NCBI Taxonomy" id="40382"/>
    <lineage>
        <taxon>Eukaryota</taxon>
        <taxon>Fungi</taxon>
        <taxon>Dikarya</taxon>
        <taxon>Ascomycota</taxon>
        <taxon>Pezizomycotina</taxon>
        <taxon>Eurotiomycetes</taxon>
        <taxon>Eurotiomycetidae</taxon>
        <taxon>Eurotiales</taxon>
        <taxon>Aspergillaceae</taxon>
        <taxon>Aspergillus</taxon>
        <taxon>Aspergillus subgen. Nidulantes</taxon>
    </lineage>
</organism>
<dbReference type="GO" id="GO:0005737">
    <property type="term" value="C:cytoplasm"/>
    <property type="evidence" value="ECO:0007669"/>
    <property type="project" value="TreeGrafter"/>
</dbReference>
<dbReference type="CDD" id="cd05918">
    <property type="entry name" value="A_NRPS_SidN3_like"/>
    <property type="match status" value="2"/>
</dbReference>
<keyword evidence="1" id="KW-0596">Phosphopantetheine</keyword>
<dbReference type="InterPro" id="IPR000873">
    <property type="entry name" value="AMP-dep_synth/lig_dom"/>
</dbReference>
<dbReference type="InterPro" id="IPR036736">
    <property type="entry name" value="ACP-like_sf"/>
</dbReference>
<keyword evidence="2" id="KW-0597">Phosphoprotein</keyword>
<dbReference type="Gene3D" id="3.30.300.30">
    <property type="match status" value="2"/>
</dbReference>
<name>A0A0C1BWI1_ASPUT</name>
<evidence type="ECO:0000313" key="6">
    <source>
        <dbReference type="EMBL" id="KIA75936.1"/>
    </source>
</evidence>
<dbReference type="InterPro" id="IPR042099">
    <property type="entry name" value="ANL_N_sf"/>
</dbReference>
<dbReference type="Pfam" id="PF00668">
    <property type="entry name" value="Condensation"/>
    <property type="match status" value="1"/>
</dbReference>